<keyword evidence="3" id="KW-1185">Reference proteome</keyword>
<evidence type="ECO:0000313" key="2">
    <source>
        <dbReference type="EMBL" id="THG17604.1"/>
    </source>
</evidence>
<accession>A0A4S4EMY5</accession>
<gene>
    <name evidence="2" type="ORF">TEA_004910</name>
</gene>
<name>A0A4S4EMY5_CAMSN</name>
<comment type="caution">
    <text evidence="2">The sequence shown here is derived from an EMBL/GenBank/DDBJ whole genome shotgun (WGS) entry which is preliminary data.</text>
</comment>
<dbReference type="STRING" id="542762.A0A4S4EMY5"/>
<proteinExistence type="predicted"/>
<feature type="domain" description="NLP1-9 GAF" evidence="1">
    <location>
        <begin position="97"/>
        <end position="244"/>
    </location>
</feature>
<dbReference type="InterPro" id="IPR055081">
    <property type="entry name" value="NLP1-9_GAF"/>
</dbReference>
<protein>
    <recommendedName>
        <fullName evidence="1">NLP1-9 GAF domain-containing protein</fullName>
    </recommendedName>
</protein>
<dbReference type="PANTHER" id="PTHR32002">
    <property type="entry name" value="PROTEIN NLP8"/>
    <property type="match status" value="1"/>
</dbReference>
<dbReference type="Proteomes" id="UP000306102">
    <property type="component" value="Unassembled WGS sequence"/>
</dbReference>
<reference evidence="2 3" key="1">
    <citation type="journal article" date="2018" name="Proc. Natl. Acad. Sci. U.S.A.">
        <title>Draft genome sequence of Camellia sinensis var. sinensis provides insights into the evolution of the tea genome and tea quality.</title>
        <authorList>
            <person name="Wei C."/>
            <person name="Yang H."/>
            <person name="Wang S."/>
            <person name="Zhao J."/>
            <person name="Liu C."/>
            <person name="Gao L."/>
            <person name="Xia E."/>
            <person name="Lu Y."/>
            <person name="Tai Y."/>
            <person name="She G."/>
            <person name="Sun J."/>
            <person name="Cao H."/>
            <person name="Tong W."/>
            <person name="Gao Q."/>
            <person name="Li Y."/>
            <person name="Deng W."/>
            <person name="Jiang X."/>
            <person name="Wang W."/>
            <person name="Chen Q."/>
            <person name="Zhang S."/>
            <person name="Li H."/>
            <person name="Wu J."/>
            <person name="Wang P."/>
            <person name="Li P."/>
            <person name="Shi C."/>
            <person name="Zheng F."/>
            <person name="Jian J."/>
            <person name="Huang B."/>
            <person name="Shan D."/>
            <person name="Shi M."/>
            <person name="Fang C."/>
            <person name="Yue Y."/>
            <person name="Li F."/>
            <person name="Li D."/>
            <person name="Wei S."/>
            <person name="Han B."/>
            <person name="Jiang C."/>
            <person name="Yin Y."/>
            <person name="Xia T."/>
            <person name="Zhang Z."/>
            <person name="Bennetzen J.L."/>
            <person name="Zhao S."/>
            <person name="Wan X."/>
        </authorList>
    </citation>
    <scope>NUCLEOTIDE SEQUENCE [LARGE SCALE GENOMIC DNA]</scope>
    <source>
        <strain evidence="3">cv. Shuchazao</strain>
        <tissue evidence="2">Leaf</tissue>
    </source>
</reference>
<sequence length="278" mass="31656">MISMEYKFYVDGESEEELGLPGRVFQYKFLESTPDVRYYSTKEHPQGSHAVHCNVTQSLALPVFDHSSQSCVGVLELKVELEYSDPYFHGDILANSKNDDFQYVLNKIRNVLKVVRQVHHLRLAQTWVPCWFCSNGIHGGTFDVSSEGRVLCTLKTVSYLAGEGEWPYGEDYTFLDACQSHHLRKGQGVVGRVLSSHKLLFCPDITRFSIADYPLAHYARKFGLTGCFAICLQGPFTKNCEYIVHTRVLSAPNQQRPWRPADLIEHDIGNNDAIIERF</sequence>
<dbReference type="AlphaFoldDB" id="A0A4S4EMY5"/>
<dbReference type="PANTHER" id="PTHR32002:SF77">
    <property type="entry name" value="PROTEIN NLP6-LIKE ISOFORM X1"/>
    <property type="match status" value="1"/>
</dbReference>
<dbReference type="EMBL" id="SDRB02003471">
    <property type="protein sequence ID" value="THG17604.1"/>
    <property type="molecule type" value="Genomic_DNA"/>
</dbReference>
<evidence type="ECO:0000313" key="3">
    <source>
        <dbReference type="Proteomes" id="UP000306102"/>
    </source>
</evidence>
<organism evidence="2 3">
    <name type="scientific">Camellia sinensis var. sinensis</name>
    <name type="common">China tea</name>
    <dbReference type="NCBI Taxonomy" id="542762"/>
    <lineage>
        <taxon>Eukaryota</taxon>
        <taxon>Viridiplantae</taxon>
        <taxon>Streptophyta</taxon>
        <taxon>Embryophyta</taxon>
        <taxon>Tracheophyta</taxon>
        <taxon>Spermatophyta</taxon>
        <taxon>Magnoliopsida</taxon>
        <taxon>eudicotyledons</taxon>
        <taxon>Gunneridae</taxon>
        <taxon>Pentapetalae</taxon>
        <taxon>asterids</taxon>
        <taxon>Ericales</taxon>
        <taxon>Theaceae</taxon>
        <taxon>Camellia</taxon>
    </lineage>
</organism>
<evidence type="ECO:0000259" key="1">
    <source>
        <dbReference type="Pfam" id="PF22922"/>
    </source>
</evidence>
<dbReference type="GO" id="GO:0003700">
    <property type="term" value="F:DNA-binding transcription factor activity"/>
    <property type="evidence" value="ECO:0007669"/>
    <property type="project" value="InterPro"/>
</dbReference>
<dbReference type="InterPro" id="IPR045012">
    <property type="entry name" value="NLP"/>
</dbReference>
<dbReference type="Pfam" id="PF22922">
    <property type="entry name" value="GAF_NLP"/>
    <property type="match status" value="1"/>
</dbReference>